<protein>
    <submittedName>
        <fullName evidence="1">Uncharacterized protein</fullName>
    </submittedName>
</protein>
<organism evidence="1">
    <name type="scientific">Medicago truncatula</name>
    <name type="common">Barrel medic</name>
    <name type="synonym">Medicago tribuloides</name>
    <dbReference type="NCBI Taxonomy" id="3880"/>
    <lineage>
        <taxon>Eukaryota</taxon>
        <taxon>Viridiplantae</taxon>
        <taxon>Streptophyta</taxon>
        <taxon>Embryophyta</taxon>
        <taxon>Tracheophyta</taxon>
        <taxon>Spermatophyta</taxon>
        <taxon>Magnoliopsida</taxon>
        <taxon>eudicotyledons</taxon>
        <taxon>Gunneridae</taxon>
        <taxon>Pentapetalae</taxon>
        <taxon>rosids</taxon>
        <taxon>fabids</taxon>
        <taxon>Fabales</taxon>
        <taxon>Fabaceae</taxon>
        <taxon>Papilionoideae</taxon>
        <taxon>50 kb inversion clade</taxon>
        <taxon>NPAAA clade</taxon>
        <taxon>Hologalegina</taxon>
        <taxon>IRL clade</taxon>
        <taxon>Trifolieae</taxon>
        <taxon>Medicago</taxon>
    </lineage>
</organism>
<comment type="caution">
    <text evidence="1">The sequence shown here is derived from an EMBL/GenBank/DDBJ whole genome shotgun (WGS) entry which is preliminary data.</text>
</comment>
<dbReference type="Gramene" id="rna35272">
    <property type="protein sequence ID" value="RHN50919.1"/>
    <property type="gene ID" value="gene35272"/>
</dbReference>
<evidence type="ECO:0000313" key="1">
    <source>
        <dbReference type="EMBL" id="RHN50919.1"/>
    </source>
</evidence>
<gene>
    <name evidence="1" type="ORF">MtrunA17_Chr6g0462781</name>
</gene>
<dbReference type="EMBL" id="PSQE01000006">
    <property type="protein sequence ID" value="RHN50919.1"/>
    <property type="molecule type" value="Genomic_DNA"/>
</dbReference>
<name>A0A396HCB3_MEDTR</name>
<accession>A0A396HCB3</accession>
<dbReference type="Proteomes" id="UP000265566">
    <property type="component" value="Chromosome 6"/>
</dbReference>
<dbReference type="AlphaFoldDB" id="A0A396HCB3"/>
<proteinExistence type="predicted"/>
<reference evidence="1" key="1">
    <citation type="journal article" date="2018" name="Nat. Plants">
        <title>Whole-genome landscape of Medicago truncatula symbiotic genes.</title>
        <authorList>
            <person name="Pecrix Y."/>
            <person name="Gamas P."/>
            <person name="Carrere S."/>
        </authorList>
    </citation>
    <scope>NUCLEOTIDE SEQUENCE</scope>
    <source>
        <tissue evidence="1">Leaves</tissue>
    </source>
</reference>
<sequence>MHHDLHSINHIVLVIFGDFDNLHLEELCRSHCLIQLPLSKLFCMFPPNQMISAYIFSQILLQDQVIVLSVQLPS</sequence>